<feature type="transmembrane region" description="Helical" evidence="5">
    <location>
        <begin position="401"/>
        <end position="420"/>
    </location>
</feature>
<evidence type="ECO:0000256" key="2">
    <source>
        <dbReference type="ARBA" id="ARBA00022692"/>
    </source>
</evidence>
<dbReference type="Pfam" id="PF07690">
    <property type="entry name" value="MFS_1"/>
    <property type="match status" value="1"/>
</dbReference>
<feature type="transmembrane region" description="Helical" evidence="5">
    <location>
        <begin position="82"/>
        <end position="103"/>
    </location>
</feature>
<evidence type="ECO:0000256" key="5">
    <source>
        <dbReference type="SAM" id="Phobius"/>
    </source>
</evidence>
<feature type="transmembrane region" description="Helical" evidence="5">
    <location>
        <begin position="115"/>
        <end position="132"/>
    </location>
</feature>
<feature type="transmembrane region" description="Helical" evidence="5">
    <location>
        <begin position="539"/>
        <end position="560"/>
    </location>
</feature>
<evidence type="ECO:0000259" key="6">
    <source>
        <dbReference type="PROSITE" id="PS50850"/>
    </source>
</evidence>
<reference evidence="7" key="1">
    <citation type="journal article" date="2014" name="Genome Biol. Evol.">
        <title>Gene Loss Rather Than Gene Gain Is Associated with a Host Jump from Monocots to Dicots in the Smut Fungus Melanopsichium pennsylvanicum.</title>
        <authorList>
            <person name="Sharma R."/>
            <person name="Mishra B."/>
            <person name="Runge F."/>
            <person name="Thines M."/>
        </authorList>
    </citation>
    <scope>NUCLEOTIDE SEQUENCE</scope>
    <source>
        <strain evidence="7">4</strain>
    </source>
</reference>
<dbReference type="GO" id="GO:0005886">
    <property type="term" value="C:plasma membrane"/>
    <property type="evidence" value="ECO:0007669"/>
    <property type="project" value="TreeGrafter"/>
</dbReference>
<evidence type="ECO:0000256" key="1">
    <source>
        <dbReference type="ARBA" id="ARBA00004141"/>
    </source>
</evidence>
<proteinExistence type="predicted"/>
<feature type="transmembrane region" description="Helical" evidence="5">
    <location>
        <begin position="174"/>
        <end position="196"/>
    </location>
</feature>
<protein>
    <submittedName>
        <fullName evidence="7">Probable siderophore iron transporter mirC</fullName>
    </submittedName>
</protein>
<feature type="transmembrane region" description="Helical" evidence="5">
    <location>
        <begin position="466"/>
        <end position="488"/>
    </location>
</feature>
<feature type="transmembrane region" description="Helical" evidence="5">
    <location>
        <begin position="339"/>
        <end position="361"/>
    </location>
</feature>
<dbReference type="EMBL" id="HG529642">
    <property type="protein sequence ID" value="CDI55276.1"/>
    <property type="molecule type" value="Genomic_DNA"/>
</dbReference>
<evidence type="ECO:0000313" key="7">
    <source>
        <dbReference type="EMBL" id="CDI55276.1"/>
    </source>
</evidence>
<feature type="transmembrane region" description="Helical" evidence="5">
    <location>
        <begin position="45"/>
        <end position="62"/>
    </location>
</feature>
<dbReference type="PROSITE" id="PS50850">
    <property type="entry name" value="MFS"/>
    <property type="match status" value="1"/>
</dbReference>
<organism evidence="7">
    <name type="scientific">Melanopsichium pennsylvanicum 4</name>
    <dbReference type="NCBI Taxonomy" id="1398559"/>
    <lineage>
        <taxon>Eukaryota</taxon>
        <taxon>Fungi</taxon>
        <taxon>Dikarya</taxon>
        <taxon>Basidiomycota</taxon>
        <taxon>Ustilaginomycotina</taxon>
        <taxon>Ustilaginomycetes</taxon>
        <taxon>Ustilaginales</taxon>
        <taxon>Ustilaginaceae</taxon>
        <taxon>Melanopsichium</taxon>
    </lineage>
</organism>
<dbReference type="AlphaFoldDB" id="A0A077R7V8"/>
<comment type="subcellular location">
    <subcellularLocation>
        <location evidence="1">Membrane</location>
        <topology evidence="1">Multi-pass membrane protein</topology>
    </subcellularLocation>
</comment>
<dbReference type="PANTHER" id="PTHR23501">
    <property type="entry name" value="MAJOR FACILITATOR SUPERFAMILY"/>
    <property type="match status" value="1"/>
</dbReference>
<feature type="transmembrane region" description="Helical" evidence="5">
    <location>
        <begin position="269"/>
        <end position="288"/>
    </location>
</feature>
<feature type="transmembrane region" description="Helical" evidence="5">
    <location>
        <begin position="216"/>
        <end position="235"/>
    </location>
</feature>
<evidence type="ECO:0000256" key="3">
    <source>
        <dbReference type="ARBA" id="ARBA00022989"/>
    </source>
</evidence>
<keyword evidence="3 5" id="KW-1133">Transmembrane helix</keyword>
<dbReference type="GO" id="GO:0022857">
    <property type="term" value="F:transmembrane transporter activity"/>
    <property type="evidence" value="ECO:0007669"/>
    <property type="project" value="InterPro"/>
</dbReference>
<feature type="transmembrane region" description="Helical" evidence="5">
    <location>
        <begin position="432"/>
        <end position="454"/>
    </location>
</feature>
<dbReference type="InterPro" id="IPR036259">
    <property type="entry name" value="MFS_trans_sf"/>
</dbReference>
<dbReference type="InterPro" id="IPR011701">
    <property type="entry name" value="MFS"/>
</dbReference>
<dbReference type="InterPro" id="IPR020846">
    <property type="entry name" value="MFS_dom"/>
</dbReference>
<accession>A0A077R7V8</accession>
<dbReference type="PANTHER" id="PTHR23501:SF87">
    <property type="entry name" value="SIDEROPHORE IRON TRANSPORTER 2"/>
    <property type="match status" value="1"/>
</dbReference>
<dbReference type="Gene3D" id="1.20.1250.20">
    <property type="entry name" value="MFS general substrate transporter like domains"/>
    <property type="match status" value="2"/>
</dbReference>
<feature type="transmembrane region" description="Helical" evidence="5">
    <location>
        <begin position="300"/>
        <end position="318"/>
    </location>
</feature>
<feature type="transmembrane region" description="Helical" evidence="5">
    <location>
        <begin position="144"/>
        <end position="162"/>
    </location>
</feature>
<keyword evidence="2 5" id="KW-0812">Transmembrane</keyword>
<name>A0A077R7V8_9BASI</name>
<feature type="domain" description="Major facilitator superfamily (MFS) profile" evidence="6">
    <location>
        <begin position="50"/>
        <end position="565"/>
    </location>
</feature>
<sequence length="598" mass="64488">MSQPSDVEHIERLDASQDAHAKDEGHTDKQIGVIAAEAGRSVADWTLWVGILGIALVAYLAGLDNNTMWAWQTAATTQFGQYPSYTAITVVQAVLIAVGKFPIAKLADVFGRAQAYGVSLFFWVLGFIIIAVSQDAADVAGGTVLYAIGNTGIQIMQQIVLADYISTKWRGASIGLVSLPYVINFAVASKITTALTTKTGPAGTSVPSATWRWGPGFFAICAPVAAFSIILALAINQRRAKAKGLVPVHPYKRLPWTTAIHTFLVDTDALGLFLICAGFLMFLLPLNLAKLQTDGWSTGWIIAMLVIGGVMIIAFWVWELYAPKPILNRRWRLNRDVHFATAIGFFDFFSFYSSWVPAYYWSLIVMDYDNQGATYFSNCQSLSLTVFGIIAGFISAGTKNYKWVMVSGAVIRMVGIGLMIKYREAGSSNFQAVMPQVLQGLGGGFLGITLQVAAQISVRHQDVATVTAYFLLLTEIGGACGNAVVGAVQTNVLPGYYEKYAPMLNATERAAIYASPFGVSAYPIGSAARTGIINAYNEYVHTLLIVAIVLSVPPIILGLFMSNRKLGDKQNCVSNELAGMRRLSADSGGPSEGSIDKN</sequence>
<feature type="transmembrane region" description="Helical" evidence="5">
    <location>
        <begin position="373"/>
        <end position="394"/>
    </location>
</feature>
<dbReference type="SUPFAM" id="SSF103473">
    <property type="entry name" value="MFS general substrate transporter"/>
    <property type="match status" value="2"/>
</dbReference>
<evidence type="ECO:0000256" key="4">
    <source>
        <dbReference type="ARBA" id="ARBA00023136"/>
    </source>
</evidence>
<keyword evidence="4 5" id="KW-0472">Membrane</keyword>